<dbReference type="InterPro" id="IPR029062">
    <property type="entry name" value="Class_I_gatase-like"/>
</dbReference>
<evidence type="ECO:0000313" key="3">
    <source>
        <dbReference type="Proteomes" id="UP001203136"/>
    </source>
</evidence>
<keyword evidence="1" id="KW-0472">Membrane</keyword>
<dbReference type="Gene3D" id="3.40.50.880">
    <property type="match status" value="1"/>
</dbReference>
<feature type="transmembrane region" description="Helical" evidence="1">
    <location>
        <begin position="407"/>
        <end position="428"/>
    </location>
</feature>
<reference evidence="2" key="1">
    <citation type="journal article" date="2022" name="Cell Host Microbe">
        <title>Colonization of the live biotherapeutic product VE303 and modulation of the microbiota and metabolites in healthy volunteers.</title>
        <authorList>
            <person name="Dsouza M."/>
            <person name="Menon R."/>
            <person name="Crossette E."/>
            <person name="Bhattarai S.K."/>
            <person name="Schneider J."/>
            <person name="Kim Y.G."/>
            <person name="Reddy S."/>
            <person name="Caballero S."/>
            <person name="Felix C."/>
            <person name="Cornacchione L."/>
            <person name="Hendrickson J."/>
            <person name="Watson A.R."/>
            <person name="Minot S.S."/>
            <person name="Greenfield N."/>
            <person name="Schopf L."/>
            <person name="Szabady R."/>
            <person name="Patarroyo J."/>
            <person name="Smith W."/>
            <person name="Harrison P."/>
            <person name="Kuijper E.J."/>
            <person name="Kelly C.P."/>
            <person name="Olle B."/>
            <person name="Bobilev D."/>
            <person name="Silber J.L."/>
            <person name="Bucci V."/>
            <person name="Roberts B."/>
            <person name="Faith J."/>
            <person name="Norman J.M."/>
        </authorList>
    </citation>
    <scope>NUCLEOTIDE SEQUENCE</scope>
    <source>
        <strain evidence="2">VE303-04</strain>
    </source>
</reference>
<dbReference type="EMBL" id="JAINVB010000001">
    <property type="protein sequence ID" value="MCK0084646.1"/>
    <property type="molecule type" value="Genomic_DNA"/>
</dbReference>
<feature type="transmembrane region" description="Helical" evidence="1">
    <location>
        <begin position="378"/>
        <end position="400"/>
    </location>
</feature>
<dbReference type="RefSeq" id="WP_024738930.1">
    <property type="nucleotide sequence ID" value="NZ_JAINVB010000001.1"/>
</dbReference>
<dbReference type="Proteomes" id="UP001203136">
    <property type="component" value="Unassembled WGS sequence"/>
</dbReference>
<gene>
    <name evidence="2" type="ORF">K5I21_01885</name>
</gene>
<organism evidence="2 3">
    <name type="scientific">Clostridium symbiosum</name>
    <name type="common">Bacteroides symbiosus</name>
    <dbReference type="NCBI Taxonomy" id="1512"/>
    <lineage>
        <taxon>Bacteria</taxon>
        <taxon>Bacillati</taxon>
        <taxon>Bacillota</taxon>
        <taxon>Clostridia</taxon>
        <taxon>Lachnospirales</taxon>
        <taxon>Lachnospiraceae</taxon>
        <taxon>Otoolea</taxon>
    </lineage>
</organism>
<dbReference type="AlphaFoldDB" id="A0AAW5EX94"/>
<dbReference type="SUPFAM" id="SSF52317">
    <property type="entry name" value="Class I glutamine amidotransferase-like"/>
    <property type="match status" value="1"/>
</dbReference>
<name>A0AAW5EX94_CLOSY</name>
<protein>
    <recommendedName>
        <fullName evidence="4">Membrane-associated protein</fullName>
    </recommendedName>
</protein>
<proteinExistence type="predicted"/>
<keyword evidence="1" id="KW-1133">Transmembrane helix</keyword>
<evidence type="ECO:0008006" key="4">
    <source>
        <dbReference type="Google" id="ProtNLM"/>
    </source>
</evidence>
<evidence type="ECO:0000256" key="1">
    <source>
        <dbReference type="SAM" id="Phobius"/>
    </source>
</evidence>
<sequence>MKEYITRGKRGYGLFFALLALIILAGVLLHPLRTLAAAQAGKESSVGMEVTYGFDDTAKGNRYLQIKVQMENRRESDFTGKLEILTTESSMEVYRYDYPVSLAALGQDEKIVYLPLGIKTDQIFVSITDESGSEVIRKRLKLNISGDVAETFVGVFSDRPEELQFMDEVGIHYGSIKIKQVFLDKDSAPEDALGYDQLDMILVSDYDLNQLSENQHQAVSRFVDNGGTLLIGGGARYKEAMGRFASELLEPPLEEAVMQEINLGAEYSQNAPQDAVMEMVCANIGLKNGATLMPGDAFPLLSYVHRKEGRIVVAAFELKDIRGFCETHPAFMEKFYTMAMGEVKTNELAQMEYSGFASLYFAVQGLINTGDAGRLPNIILYTIIILVYLMLIGPGIYLYLKKRSIHRYYMGGVTACALIFTGIIYIMGMKTRFREPFFTYATILDVSGSQAEEDTYINVRSPYNKPYTVKLNPEYTVRPVTKGYYYDSFTAARFTGEEDYKTNICYLPDRTEIKIRDTVAFTPKLFMLQKQLNKRQNPGIDGKVISYGGKLEGTLTNRLDHRLEDAVLLLYGRAVLLGDLEPGQEVKLDDLEILNYPLNYTYALAQRVTGGDQYEKTDIDDEDYMRSQERSRLLSFYLDSNLNEYTPEATIVAFNPEKKEEFLEEDDFVTEGLTIVTSKVELVRERNGIIYRTAMEQDPKVISGNYQARYNSMYTGEPAEPAIIEYSLGNDLEIMQVDFMPLSPVFINNPRYPYLNLFTGKMYFYNYDTGRNDLIEEKQSYTADELKPYLSPANTLTVKYVSEGTNEYGWDRQLPMLYVTGREK</sequence>
<keyword evidence="1" id="KW-0812">Transmembrane</keyword>
<accession>A0AAW5EX94</accession>
<comment type="caution">
    <text evidence="2">The sequence shown here is derived from an EMBL/GenBank/DDBJ whole genome shotgun (WGS) entry which is preliminary data.</text>
</comment>
<evidence type="ECO:0000313" key="2">
    <source>
        <dbReference type="EMBL" id="MCK0084646.1"/>
    </source>
</evidence>